<proteinExistence type="predicted"/>
<gene>
    <name evidence="1" type="ORF">CAPSK01_004653</name>
</gene>
<name>A0A084XUA6_9PROT</name>
<dbReference type="EMBL" id="JDSS02000052">
    <property type="protein sequence ID" value="KFB66050.1"/>
    <property type="molecule type" value="Genomic_DNA"/>
</dbReference>
<reference evidence="1 2" key="1">
    <citation type="submission" date="2014-07" db="EMBL/GenBank/DDBJ databases">
        <title>Expanding our view of genomic diversity in Candidatus Accumulibacter clades.</title>
        <authorList>
            <person name="Skennerton C.T."/>
            <person name="Barr J.J."/>
            <person name="Slater F.R."/>
            <person name="Bond P.L."/>
            <person name="Tyson G.W."/>
        </authorList>
    </citation>
    <scope>NUCLEOTIDE SEQUENCE [LARGE SCALE GENOMIC DNA]</scope>
    <source>
        <strain evidence="2">SK-01</strain>
    </source>
</reference>
<dbReference type="STRING" id="1457154.CAPSK01_004653"/>
<dbReference type="Proteomes" id="UP000019812">
    <property type="component" value="Unassembled WGS sequence"/>
</dbReference>
<dbReference type="AlphaFoldDB" id="A0A084XUA6"/>
<evidence type="ECO:0000313" key="1">
    <source>
        <dbReference type="EMBL" id="KFB66050.1"/>
    </source>
</evidence>
<evidence type="ECO:0000313" key="2">
    <source>
        <dbReference type="Proteomes" id="UP000019812"/>
    </source>
</evidence>
<accession>A0A084XUA6</accession>
<sequence length="184" mass="20676">MASSITEIANLALTYIGADLITSLDDPQKSAILIKQNWPICRDAVLRAYPWNCAVKRDVLAPLADQPAYGWSYSFLLPPDCLRTLGLESDEPFTIEGRKLQCNSNVIKIKYIARVEDPNEYDALLSQALAAYLAHLLAMPIVQSNSLKEQMWEQYKLAVREARSVDAQENSLQMVEATGWLESR</sequence>
<dbReference type="RefSeq" id="WP_034931132.1">
    <property type="nucleotide sequence ID" value="NZ_JDSS02000052.1"/>
</dbReference>
<evidence type="ECO:0008006" key="3">
    <source>
        <dbReference type="Google" id="ProtNLM"/>
    </source>
</evidence>
<organism evidence="1 2">
    <name type="scientific">Candidatus Accumulibacter vicinus</name>
    <dbReference type="NCBI Taxonomy" id="2954382"/>
    <lineage>
        <taxon>Bacteria</taxon>
        <taxon>Pseudomonadati</taxon>
        <taxon>Pseudomonadota</taxon>
        <taxon>Betaproteobacteria</taxon>
        <taxon>Candidatus Accumulibacter</taxon>
    </lineage>
</organism>
<comment type="caution">
    <text evidence="1">The sequence shown here is derived from an EMBL/GenBank/DDBJ whole genome shotgun (WGS) entry which is preliminary data.</text>
</comment>
<protein>
    <recommendedName>
        <fullName evidence="3">Phage protein</fullName>
    </recommendedName>
</protein>